<organism evidence="15 16">
    <name type="scientific">Candidatus Fimiplasma intestinipullorum</name>
    <dbReference type="NCBI Taxonomy" id="2840825"/>
    <lineage>
        <taxon>Bacteria</taxon>
        <taxon>Bacillati</taxon>
        <taxon>Bacillota</taxon>
        <taxon>Clostridia</taxon>
        <taxon>Eubacteriales</taxon>
        <taxon>Candidatus Fimiplasma</taxon>
    </lineage>
</organism>
<comment type="caution">
    <text evidence="15">The sequence shown here is derived from an EMBL/GenBank/DDBJ whole genome shotgun (WGS) entry which is preliminary data.</text>
</comment>
<evidence type="ECO:0000256" key="10">
    <source>
        <dbReference type="ARBA" id="ARBA00023235"/>
    </source>
</evidence>
<keyword evidence="7 12" id="KW-0862">Zinc</keyword>
<accession>A0A9D1HN36</accession>
<evidence type="ECO:0000256" key="1">
    <source>
        <dbReference type="ARBA" id="ARBA00022515"/>
    </source>
</evidence>
<keyword evidence="4 12" id="KW-0547">Nucleotide-binding</keyword>
<feature type="binding site" evidence="12">
    <location>
        <position position="467"/>
    </location>
    <ligand>
        <name>Zn(2+)</name>
        <dbReference type="ChEBI" id="CHEBI:29105"/>
        <label>2</label>
    </ligand>
</feature>
<evidence type="ECO:0000256" key="12">
    <source>
        <dbReference type="HAMAP-Rule" id="MF_00983"/>
    </source>
</evidence>
<keyword evidence="2 12" id="KW-0235">DNA replication</keyword>
<dbReference type="GO" id="GO:0008270">
    <property type="term" value="F:zinc ion binding"/>
    <property type="evidence" value="ECO:0007669"/>
    <property type="project" value="UniProtKB-UniRule"/>
</dbReference>
<keyword evidence="1 12" id="KW-0639">Primosome</keyword>
<dbReference type="SMART" id="SM00487">
    <property type="entry name" value="DEXDc"/>
    <property type="match status" value="1"/>
</dbReference>
<proteinExistence type="inferred from homology"/>
<dbReference type="InterPro" id="IPR041222">
    <property type="entry name" value="PriA_3primeBD"/>
</dbReference>
<dbReference type="GO" id="GO:0043138">
    <property type="term" value="F:3'-5' DNA helicase activity"/>
    <property type="evidence" value="ECO:0007669"/>
    <property type="project" value="UniProtKB-EC"/>
</dbReference>
<feature type="binding site" evidence="12">
    <location>
        <position position="437"/>
    </location>
    <ligand>
        <name>Zn(2+)</name>
        <dbReference type="ChEBI" id="CHEBI:29105"/>
        <label>1</label>
    </ligand>
</feature>
<dbReference type="Pfam" id="PF00270">
    <property type="entry name" value="DEAD"/>
    <property type="match status" value="1"/>
</dbReference>
<evidence type="ECO:0000256" key="8">
    <source>
        <dbReference type="ARBA" id="ARBA00022840"/>
    </source>
</evidence>
<dbReference type="GO" id="GO:0005524">
    <property type="term" value="F:ATP binding"/>
    <property type="evidence" value="ECO:0007669"/>
    <property type="project" value="UniProtKB-UniRule"/>
</dbReference>
<evidence type="ECO:0000256" key="11">
    <source>
        <dbReference type="ARBA" id="ARBA00048988"/>
    </source>
</evidence>
<name>A0A9D1HN36_9FIRM</name>
<dbReference type="Pfam" id="PF18074">
    <property type="entry name" value="PriA_C"/>
    <property type="match status" value="1"/>
</dbReference>
<evidence type="ECO:0000256" key="9">
    <source>
        <dbReference type="ARBA" id="ARBA00023125"/>
    </source>
</evidence>
<evidence type="ECO:0000256" key="2">
    <source>
        <dbReference type="ARBA" id="ARBA00022705"/>
    </source>
</evidence>
<comment type="function">
    <text evidence="12">Initiates the restart of stalled replication forks, which reloads the replicative helicase on sites other than the origin of replication. Recognizes and binds to abandoned replication forks and remodels them to uncover a helicase loading site. Promotes assembly of the primosome at these replication forks.</text>
</comment>
<evidence type="ECO:0000313" key="16">
    <source>
        <dbReference type="Proteomes" id="UP000824175"/>
    </source>
</evidence>
<keyword evidence="5 12" id="KW-0378">Hydrolase</keyword>
<dbReference type="GO" id="GO:0006270">
    <property type="term" value="P:DNA replication initiation"/>
    <property type="evidence" value="ECO:0007669"/>
    <property type="project" value="TreeGrafter"/>
</dbReference>
<dbReference type="GO" id="GO:0006310">
    <property type="term" value="P:DNA recombination"/>
    <property type="evidence" value="ECO:0007669"/>
    <property type="project" value="InterPro"/>
</dbReference>
<dbReference type="InterPro" id="IPR001650">
    <property type="entry name" value="Helicase_C-like"/>
</dbReference>
<dbReference type="PROSITE" id="PS51192">
    <property type="entry name" value="HELICASE_ATP_BIND_1"/>
    <property type="match status" value="1"/>
</dbReference>
<dbReference type="EC" id="5.6.2.4" evidence="12"/>
<reference evidence="15" key="2">
    <citation type="journal article" date="2021" name="PeerJ">
        <title>Extensive microbial diversity within the chicken gut microbiome revealed by metagenomics and culture.</title>
        <authorList>
            <person name="Gilroy R."/>
            <person name="Ravi A."/>
            <person name="Getino M."/>
            <person name="Pursley I."/>
            <person name="Horton D.L."/>
            <person name="Alikhan N.F."/>
            <person name="Baker D."/>
            <person name="Gharbi K."/>
            <person name="Hall N."/>
            <person name="Watson M."/>
            <person name="Adriaenssens E.M."/>
            <person name="Foster-Nyarko E."/>
            <person name="Jarju S."/>
            <person name="Secka A."/>
            <person name="Antonio M."/>
            <person name="Oren A."/>
            <person name="Chaudhuri R.R."/>
            <person name="La Ragione R."/>
            <person name="Hildebrand F."/>
            <person name="Pallen M.J."/>
        </authorList>
    </citation>
    <scope>NUCLEOTIDE SEQUENCE</scope>
    <source>
        <strain evidence="15">CHK195-11698</strain>
    </source>
</reference>
<comment type="cofactor">
    <cofactor evidence="12">
        <name>Zn(2+)</name>
        <dbReference type="ChEBI" id="CHEBI:29105"/>
    </cofactor>
    <text evidence="12">Binds 2 zinc ions per subunit.</text>
</comment>
<evidence type="ECO:0000256" key="3">
    <source>
        <dbReference type="ARBA" id="ARBA00022723"/>
    </source>
</evidence>
<dbReference type="InterPro" id="IPR042115">
    <property type="entry name" value="PriA_3primeBD_sf"/>
</dbReference>
<dbReference type="Pfam" id="PF17764">
    <property type="entry name" value="PriA_3primeBD"/>
    <property type="match status" value="1"/>
</dbReference>
<feature type="binding site" evidence="12">
    <location>
        <position position="449"/>
    </location>
    <ligand>
        <name>Zn(2+)</name>
        <dbReference type="ChEBI" id="CHEBI:29105"/>
        <label>2</label>
    </ligand>
</feature>
<dbReference type="AlphaFoldDB" id="A0A9D1HN36"/>
<dbReference type="GO" id="GO:1990077">
    <property type="term" value="C:primosome complex"/>
    <property type="evidence" value="ECO:0007669"/>
    <property type="project" value="UniProtKB-UniRule"/>
</dbReference>
<dbReference type="InterPro" id="IPR040498">
    <property type="entry name" value="PriA_CRR"/>
</dbReference>
<feature type="binding site" evidence="12">
    <location>
        <position position="477"/>
    </location>
    <ligand>
        <name>Zn(2+)</name>
        <dbReference type="ChEBI" id="CHEBI:29105"/>
        <label>1</label>
    </ligand>
</feature>
<comment type="catalytic activity">
    <reaction evidence="11 12">
        <text>ATP + H2O = ADP + phosphate + H(+)</text>
        <dbReference type="Rhea" id="RHEA:13065"/>
        <dbReference type="ChEBI" id="CHEBI:15377"/>
        <dbReference type="ChEBI" id="CHEBI:15378"/>
        <dbReference type="ChEBI" id="CHEBI:30616"/>
        <dbReference type="ChEBI" id="CHEBI:43474"/>
        <dbReference type="ChEBI" id="CHEBI:456216"/>
        <dbReference type="EC" id="5.6.2.4"/>
    </reaction>
</comment>
<dbReference type="SMART" id="SM00490">
    <property type="entry name" value="HELICc"/>
    <property type="match status" value="1"/>
</dbReference>
<feature type="domain" description="Helicase ATP-binding" evidence="13">
    <location>
        <begin position="209"/>
        <end position="375"/>
    </location>
</feature>
<comment type="similarity">
    <text evidence="12">Belongs to the helicase family. PriA subfamily.</text>
</comment>
<evidence type="ECO:0000256" key="5">
    <source>
        <dbReference type="ARBA" id="ARBA00022801"/>
    </source>
</evidence>
<dbReference type="Gene3D" id="3.40.50.300">
    <property type="entry name" value="P-loop containing nucleotide triphosphate hydrolases"/>
    <property type="match status" value="2"/>
</dbReference>
<feature type="binding site" evidence="12">
    <location>
        <position position="480"/>
    </location>
    <ligand>
        <name>Zn(2+)</name>
        <dbReference type="ChEBI" id="CHEBI:29105"/>
        <label>1</label>
    </ligand>
</feature>
<dbReference type="NCBIfam" id="TIGR00595">
    <property type="entry name" value="priA"/>
    <property type="match status" value="1"/>
</dbReference>
<dbReference type="InterPro" id="IPR014001">
    <property type="entry name" value="Helicase_ATP-bd"/>
</dbReference>
<dbReference type="EMBL" id="DVMJ01000051">
    <property type="protein sequence ID" value="HIU13575.1"/>
    <property type="molecule type" value="Genomic_DNA"/>
</dbReference>
<evidence type="ECO:0000259" key="13">
    <source>
        <dbReference type="PROSITE" id="PS51192"/>
    </source>
</evidence>
<feature type="binding site" evidence="12">
    <location>
        <position position="464"/>
    </location>
    <ligand>
        <name>Zn(2+)</name>
        <dbReference type="ChEBI" id="CHEBI:29105"/>
        <label>2</label>
    </ligand>
</feature>
<dbReference type="GO" id="GO:0003677">
    <property type="term" value="F:DNA binding"/>
    <property type="evidence" value="ECO:0007669"/>
    <property type="project" value="UniProtKB-UniRule"/>
</dbReference>
<evidence type="ECO:0000256" key="6">
    <source>
        <dbReference type="ARBA" id="ARBA00022806"/>
    </source>
</evidence>
<keyword evidence="6 12" id="KW-0347">Helicase</keyword>
<dbReference type="CDD" id="cd17929">
    <property type="entry name" value="DEXHc_priA"/>
    <property type="match status" value="1"/>
</dbReference>
<dbReference type="PROSITE" id="PS51194">
    <property type="entry name" value="HELICASE_CTER"/>
    <property type="match status" value="1"/>
</dbReference>
<feature type="binding site" evidence="12">
    <location>
        <position position="446"/>
    </location>
    <ligand>
        <name>Zn(2+)</name>
        <dbReference type="ChEBI" id="CHEBI:29105"/>
        <label>2</label>
    </ligand>
</feature>
<dbReference type="Gene3D" id="3.40.1440.60">
    <property type="entry name" value="PriA, 3(prime) DNA-binding domain"/>
    <property type="match status" value="1"/>
</dbReference>
<dbReference type="CDD" id="cd18804">
    <property type="entry name" value="SF2_C_priA"/>
    <property type="match status" value="1"/>
</dbReference>
<feature type="binding site" evidence="12">
    <location>
        <position position="440"/>
    </location>
    <ligand>
        <name>Zn(2+)</name>
        <dbReference type="ChEBI" id="CHEBI:29105"/>
        <label>1</label>
    </ligand>
</feature>
<dbReference type="FunFam" id="3.40.50.300:FF:000489">
    <property type="entry name" value="Primosome assembly protein PriA"/>
    <property type="match status" value="1"/>
</dbReference>
<dbReference type="InterPro" id="IPR041236">
    <property type="entry name" value="PriA_C"/>
</dbReference>
<evidence type="ECO:0000259" key="14">
    <source>
        <dbReference type="PROSITE" id="PS51194"/>
    </source>
</evidence>
<keyword evidence="8 12" id="KW-0067">ATP-binding</keyword>
<evidence type="ECO:0000256" key="7">
    <source>
        <dbReference type="ARBA" id="ARBA00022833"/>
    </source>
</evidence>
<dbReference type="Pfam" id="PF00271">
    <property type="entry name" value="Helicase_C"/>
    <property type="match status" value="1"/>
</dbReference>
<dbReference type="GO" id="GO:0016787">
    <property type="term" value="F:hydrolase activity"/>
    <property type="evidence" value="ECO:0007669"/>
    <property type="project" value="UniProtKB-KW"/>
</dbReference>
<dbReference type="InterPro" id="IPR027417">
    <property type="entry name" value="P-loop_NTPase"/>
</dbReference>
<keyword evidence="3 12" id="KW-0479">Metal-binding</keyword>
<dbReference type="Pfam" id="PF18319">
    <property type="entry name" value="Zn_ribbon_PriA"/>
    <property type="match status" value="1"/>
</dbReference>
<dbReference type="PANTHER" id="PTHR30580">
    <property type="entry name" value="PRIMOSOMAL PROTEIN N"/>
    <property type="match status" value="1"/>
</dbReference>
<gene>
    <name evidence="12 15" type="primary">priA</name>
    <name evidence="15" type="ORF">IAD15_05845</name>
</gene>
<protein>
    <recommendedName>
        <fullName evidence="12">Replication restart protein PriA</fullName>
    </recommendedName>
    <alternativeName>
        <fullName evidence="12">ATP-dependent DNA helicase PriA</fullName>
        <ecNumber evidence="12">5.6.2.4</ecNumber>
    </alternativeName>
    <alternativeName>
        <fullName evidence="12">DNA 3'-5' helicase PriA</fullName>
    </alternativeName>
</protein>
<evidence type="ECO:0000256" key="4">
    <source>
        <dbReference type="ARBA" id="ARBA00022741"/>
    </source>
</evidence>
<comment type="catalytic activity">
    <reaction evidence="12">
        <text>Couples ATP hydrolysis with the unwinding of duplex DNA by translocating in the 3'-5' direction.</text>
        <dbReference type="EC" id="5.6.2.4"/>
    </reaction>
</comment>
<feature type="domain" description="Helicase C-terminal" evidence="14">
    <location>
        <begin position="472"/>
        <end position="624"/>
    </location>
</feature>
<comment type="subunit">
    <text evidence="12">Component of the replication restart primosome.</text>
</comment>
<evidence type="ECO:0000313" key="15">
    <source>
        <dbReference type="EMBL" id="HIU13575.1"/>
    </source>
</evidence>
<dbReference type="HAMAP" id="MF_00983">
    <property type="entry name" value="PriA"/>
    <property type="match status" value="1"/>
</dbReference>
<dbReference type="SUPFAM" id="SSF52540">
    <property type="entry name" value="P-loop containing nucleoside triphosphate hydrolases"/>
    <property type="match status" value="2"/>
</dbReference>
<dbReference type="GO" id="GO:0006269">
    <property type="term" value="P:DNA replication, synthesis of primer"/>
    <property type="evidence" value="ECO:0007669"/>
    <property type="project" value="UniProtKB-KW"/>
</dbReference>
<keyword evidence="9 12" id="KW-0238">DNA-binding</keyword>
<dbReference type="Proteomes" id="UP000824175">
    <property type="component" value="Unassembled WGS sequence"/>
</dbReference>
<dbReference type="GO" id="GO:0006302">
    <property type="term" value="P:double-strand break repair"/>
    <property type="evidence" value="ECO:0007669"/>
    <property type="project" value="InterPro"/>
</dbReference>
<dbReference type="PANTHER" id="PTHR30580:SF0">
    <property type="entry name" value="PRIMOSOMAL PROTEIN N"/>
    <property type="match status" value="1"/>
</dbReference>
<reference evidence="15" key="1">
    <citation type="submission" date="2020-10" db="EMBL/GenBank/DDBJ databases">
        <authorList>
            <person name="Gilroy R."/>
        </authorList>
    </citation>
    <scope>NUCLEOTIDE SEQUENCE</scope>
    <source>
        <strain evidence="15">CHK195-11698</strain>
    </source>
</reference>
<dbReference type="InterPro" id="IPR011545">
    <property type="entry name" value="DEAD/DEAH_box_helicase_dom"/>
</dbReference>
<sequence length="726" mass="82077">MQIVSVLIEHPIRHLDTCFDYIYDQAIQPGVRVRVMFGRQKLVGLVRSVHTTSEDLASLEERQGFRYKPILEVLDQTPLLNQELDELAQKLSRMTFTPLINCIKVMLPPSLKPSSTQQIGIKTQKVVHFGQFVEGLTDRQYEVLKAIQKQGTIPLKEVQASRPLLKKLQEKQCITIFDQEVYRESSVQGREDVHHTLTDEQRAAVASMLSPAARDKPILLHGVTGSGKTEVYLQLASHMLKQGQQVLMLVPEISLTPKLTAVFMARFPSKVAIWHSRMSDGERYDTYRRIAAGQVDVVVGARSAVFAPLSHIGLIILDEEHDASYKQESSPRYHTRDVALLRQRYHHALLVLGSASPSLESYARASTGRYHLVTLKHRVFAQALPKAEIVDMGQEIRSGNYSYFSRSLKAALQHCLQQGHQALLLMNRRGYANYMMCSECHTVLKCPHCDVSMTYHKKDRSLRCHYCGYEIPLPSACPECGSALLTGKGSGTEKIAEALQDEFPGVGVIRYDLDTTSRKGAHEKLLSDFENQKAQILLGTQMIAKGLDFKNVTLVGILDADQSLNIPDYRSFERTFDLILQVAGRAGRDRLSGRVIIQTFNPSQYPIVLGARQDYEAFYKKEIASRALAVYPPYCYMLSILFSYKQEDEVVKVATQVAAYLQTKVKQIHVLGPSVCLIAKMHDDYRYRVLVKYTKHDALFEAVRTILENLKTKVKIDIDVNPYSQM</sequence>
<keyword evidence="10 12" id="KW-0413">Isomerase</keyword>
<dbReference type="InterPro" id="IPR005259">
    <property type="entry name" value="PriA"/>
</dbReference>